<dbReference type="ExpressionAtlas" id="A0A1D5RM21">
    <property type="expression patterns" value="baseline and differential"/>
</dbReference>
<evidence type="ECO:0000313" key="2">
    <source>
        <dbReference type="MGI" id="MGI:2679007"/>
    </source>
</evidence>
<sequence>MAPPRNVVKIAVQMSDAIPQLIQLDQAKPLATVLKEVCDAI</sequence>
<dbReference type="MGI" id="MGI:2679007">
    <property type="gene designation" value="Elmo3"/>
</dbReference>
<name>A0A1D5RM21_MOUSE</name>
<dbReference type="GeneTree" id="ENSGT00940000159455"/>
<dbReference type="VEuPathDB" id="HostDB:ENSMUSG00000014791"/>
<organism evidence="1 3">
    <name type="scientific">Mus musculus</name>
    <name type="common">Mouse</name>
    <dbReference type="NCBI Taxonomy" id="10090"/>
    <lineage>
        <taxon>Eukaryota</taxon>
        <taxon>Metazoa</taxon>
        <taxon>Chordata</taxon>
        <taxon>Craniata</taxon>
        <taxon>Vertebrata</taxon>
        <taxon>Euteleostomi</taxon>
        <taxon>Mammalia</taxon>
        <taxon>Eutheria</taxon>
        <taxon>Euarchontoglires</taxon>
        <taxon>Glires</taxon>
        <taxon>Rodentia</taxon>
        <taxon>Myomorpha</taxon>
        <taxon>Muroidea</taxon>
        <taxon>Muridae</taxon>
        <taxon>Murinae</taxon>
        <taxon>Mus</taxon>
        <taxon>Mus</taxon>
    </lineage>
</organism>
<accession>A0A1D5RM21</accession>
<dbReference type="AGR" id="MGI:2679007"/>
<dbReference type="AlphaFoldDB" id="A0A1D5RM21"/>
<gene>
    <name evidence="1 2" type="primary">Elmo3</name>
</gene>
<proteinExistence type="predicted"/>
<dbReference type="Proteomes" id="UP000000589">
    <property type="component" value="Chromosome 8"/>
</dbReference>
<reference evidence="1 3" key="2">
    <citation type="journal article" date="2011" name="PLoS Biol.">
        <title>Modernizing reference genome assemblies.</title>
        <authorList>
            <person name="Church D.M."/>
            <person name="Schneider V.A."/>
            <person name="Graves T."/>
            <person name="Auger K."/>
            <person name="Cunningham F."/>
            <person name="Bouk N."/>
            <person name="Chen H.C."/>
            <person name="Agarwala R."/>
            <person name="McLaren W.M."/>
            <person name="Ritchie G.R."/>
            <person name="Albracht D."/>
            <person name="Kremitzki M."/>
            <person name="Rock S."/>
            <person name="Kotkiewicz H."/>
            <person name="Kremitzki C."/>
            <person name="Wollam A."/>
            <person name="Trani L."/>
            <person name="Fulton L."/>
            <person name="Fulton R."/>
            <person name="Matthews L."/>
            <person name="Whitehead S."/>
            <person name="Chow W."/>
            <person name="Torrance J."/>
            <person name="Dunn M."/>
            <person name="Harden G."/>
            <person name="Threadgold G."/>
            <person name="Wood J."/>
            <person name="Collins J."/>
            <person name="Heath P."/>
            <person name="Griffiths G."/>
            <person name="Pelan S."/>
            <person name="Grafham D."/>
            <person name="Eichler E.E."/>
            <person name="Weinstock G."/>
            <person name="Mardis E.R."/>
            <person name="Wilson R.K."/>
            <person name="Howe K."/>
            <person name="Flicek P."/>
            <person name="Hubbard T."/>
        </authorList>
    </citation>
    <scope>NUCLEOTIDE SEQUENCE [LARGE SCALE GENOMIC DNA]</scope>
    <source>
        <strain evidence="1 3">C57BL/6J</strain>
    </source>
</reference>
<dbReference type="Bgee" id="ENSMUSG00000014791">
    <property type="expression patterns" value="Expressed in spermatocyte and 204 other cell types or tissues"/>
</dbReference>
<dbReference type="Ensembl" id="ENSMUST00000212046.2">
    <property type="protein sequence ID" value="ENSMUSP00000148595.2"/>
    <property type="gene ID" value="ENSMUSG00000014791.11"/>
</dbReference>
<keyword evidence="3" id="KW-1185">Reference proteome</keyword>
<protein>
    <submittedName>
        <fullName evidence="1">Engulfment and cell motility 3</fullName>
    </submittedName>
</protein>
<dbReference type="SMR" id="A0A1D5RM21"/>
<reference evidence="1 3" key="1">
    <citation type="journal article" date="2009" name="PLoS Biol.">
        <title>Lineage-specific biology revealed by a finished genome assembly of the mouse.</title>
        <authorList>
            <consortium name="Mouse Genome Sequencing Consortium"/>
            <person name="Church D.M."/>
            <person name="Goodstadt L."/>
            <person name="Hillier L.W."/>
            <person name="Zody M.C."/>
            <person name="Goldstein S."/>
            <person name="She X."/>
            <person name="Bult C.J."/>
            <person name="Agarwala R."/>
            <person name="Cherry J.L."/>
            <person name="DiCuccio M."/>
            <person name="Hlavina W."/>
            <person name="Kapustin Y."/>
            <person name="Meric P."/>
            <person name="Maglott D."/>
            <person name="Birtle Z."/>
            <person name="Marques A.C."/>
            <person name="Graves T."/>
            <person name="Zhou S."/>
            <person name="Teague B."/>
            <person name="Potamousis K."/>
            <person name="Churas C."/>
            <person name="Place M."/>
            <person name="Herschleb J."/>
            <person name="Runnheim R."/>
            <person name="Forrest D."/>
            <person name="Amos-Landgraf J."/>
            <person name="Schwartz D.C."/>
            <person name="Cheng Z."/>
            <person name="Lindblad-Toh K."/>
            <person name="Eichler E.E."/>
            <person name="Ponting C.P."/>
        </authorList>
    </citation>
    <scope>NUCLEOTIDE SEQUENCE [LARGE SCALE GENOMIC DNA]</scope>
    <source>
        <strain evidence="1 3">C57BL/6J</strain>
    </source>
</reference>
<reference evidence="1" key="4">
    <citation type="submission" date="2025-09" db="UniProtKB">
        <authorList>
            <consortium name="Ensembl"/>
        </authorList>
    </citation>
    <scope>IDENTIFICATION</scope>
    <source>
        <strain evidence="1">C57BL/6J</strain>
    </source>
</reference>
<evidence type="ECO:0000313" key="1">
    <source>
        <dbReference type="Ensembl" id="ENSMUSP00000148595.2"/>
    </source>
</evidence>
<dbReference type="ProteomicsDB" id="367457"/>
<evidence type="ECO:0000313" key="3">
    <source>
        <dbReference type="Proteomes" id="UP000000589"/>
    </source>
</evidence>
<dbReference type="Antibodypedia" id="15666">
    <property type="antibodies" value="202 antibodies from 29 providers"/>
</dbReference>
<reference evidence="1" key="3">
    <citation type="submission" date="2025-08" db="UniProtKB">
        <authorList>
            <consortium name="Ensembl"/>
        </authorList>
    </citation>
    <scope>IDENTIFICATION</scope>
    <source>
        <strain evidence="1">C57BL/6J</strain>
    </source>
</reference>